<dbReference type="PANTHER" id="PTHR33619">
    <property type="entry name" value="POLYSACCHARIDE EXPORT PROTEIN GFCE-RELATED"/>
    <property type="match status" value="1"/>
</dbReference>
<evidence type="ECO:0000256" key="7">
    <source>
        <dbReference type="ARBA" id="ARBA00022729"/>
    </source>
</evidence>
<evidence type="ECO:0000256" key="10">
    <source>
        <dbReference type="ARBA" id="ARBA00023114"/>
    </source>
</evidence>
<keyword evidence="12" id="KW-0564">Palmitate</keyword>
<dbReference type="InterPro" id="IPR003715">
    <property type="entry name" value="Poly_export_N"/>
</dbReference>
<feature type="transmembrane region" description="Helical" evidence="15">
    <location>
        <begin position="235"/>
        <end position="253"/>
    </location>
</feature>
<evidence type="ECO:0000256" key="1">
    <source>
        <dbReference type="ARBA" id="ARBA00004571"/>
    </source>
</evidence>
<feature type="domain" description="SLBB" evidence="17">
    <location>
        <begin position="140"/>
        <end position="219"/>
    </location>
</feature>
<dbReference type="Proteomes" id="UP001155280">
    <property type="component" value="Unassembled WGS sequence"/>
</dbReference>
<dbReference type="Gene3D" id="3.10.560.10">
    <property type="entry name" value="Outer membrane lipoprotein wza domain like"/>
    <property type="match status" value="1"/>
</dbReference>
<evidence type="ECO:0000256" key="11">
    <source>
        <dbReference type="ARBA" id="ARBA00023136"/>
    </source>
</evidence>
<keyword evidence="15" id="KW-1133">Transmembrane helix</keyword>
<protein>
    <submittedName>
        <fullName evidence="18">Polysaccharide biosynthesis/export family protein</fullName>
    </submittedName>
</protein>
<dbReference type="GO" id="GO:0006811">
    <property type="term" value="P:monoatomic ion transport"/>
    <property type="evidence" value="ECO:0007669"/>
    <property type="project" value="UniProtKB-KW"/>
</dbReference>
<name>A0A9X2I234_9FLAO</name>
<evidence type="ECO:0000256" key="4">
    <source>
        <dbReference type="ARBA" id="ARBA00022452"/>
    </source>
</evidence>
<reference evidence="18" key="1">
    <citation type="submission" date="2022-07" db="EMBL/GenBank/DDBJ databases">
        <title>Gramela sediminis sp. nov., isolated from deep-sea sediment of the Indian Ocean.</title>
        <authorList>
            <person name="Shi H."/>
        </authorList>
    </citation>
    <scope>NUCLEOTIDE SEQUENCE</scope>
    <source>
        <strain evidence="18">GC03-9</strain>
    </source>
</reference>
<evidence type="ECO:0000256" key="9">
    <source>
        <dbReference type="ARBA" id="ARBA00023065"/>
    </source>
</evidence>
<evidence type="ECO:0000256" key="5">
    <source>
        <dbReference type="ARBA" id="ARBA00022597"/>
    </source>
</evidence>
<keyword evidence="19" id="KW-1185">Reference proteome</keyword>
<evidence type="ECO:0000256" key="3">
    <source>
        <dbReference type="ARBA" id="ARBA00022448"/>
    </source>
</evidence>
<dbReference type="GO" id="GO:0046930">
    <property type="term" value="C:pore complex"/>
    <property type="evidence" value="ECO:0007669"/>
    <property type="project" value="UniProtKB-KW"/>
</dbReference>
<keyword evidence="7" id="KW-0732">Signal</keyword>
<evidence type="ECO:0000259" key="17">
    <source>
        <dbReference type="Pfam" id="PF22461"/>
    </source>
</evidence>
<dbReference type="PROSITE" id="PS51257">
    <property type="entry name" value="PROKAR_LIPOPROTEIN"/>
    <property type="match status" value="1"/>
</dbReference>
<comment type="caution">
    <text evidence="18">The sequence shown here is derived from an EMBL/GenBank/DDBJ whole genome shotgun (WGS) entry which is preliminary data.</text>
</comment>
<dbReference type="RefSeq" id="WP_241550004.1">
    <property type="nucleotide sequence ID" value="NZ_JANCNS010000001.1"/>
</dbReference>
<keyword evidence="11 15" id="KW-0472">Membrane</keyword>
<dbReference type="AlphaFoldDB" id="A0A9X2I234"/>
<evidence type="ECO:0000256" key="6">
    <source>
        <dbReference type="ARBA" id="ARBA00022692"/>
    </source>
</evidence>
<comment type="subcellular location">
    <subcellularLocation>
        <location evidence="1">Cell outer membrane</location>
        <topology evidence="1">Multi-pass membrane protein</topology>
    </subcellularLocation>
</comment>
<dbReference type="GO" id="GO:0015288">
    <property type="term" value="F:porin activity"/>
    <property type="evidence" value="ECO:0007669"/>
    <property type="project" value="UniProtKB-KW"/>
</dbReference>
<dbReference type="InterPro" id="IPR049712">
    <property type="entry name" value="Poly_export"/>
</dbReference>
<evidence type="ECO:0000259" key="16">
    <source>
        <dbReference type="Pfam" id="PF02563"/>
    </source>
</evidence>
<sequence>MKPSLTHCISGIFMLIVFSSCVSRQEIVYYQNDLDNVNFDLNKNLKIQPNDQLTIRVSTPEQEAAIPFNLTKSVTSQANMGANVELETYMVAADGTIEFPVLGTIEVEGLNTFELSKKIKDAISIYVKDAIVNVRVLNFKISVLGEVQNPGTFIIQDDYISLTQALGMAGDMTIFGRRDNVMVVRENDGSKTKAYLDLTDFKTVDSPYFNLRQNDVVYVEPIGTRRQSAGVINNASGYIAILSFLISTVILVTN</sequence>
<evidence type="ECO:0000313" key="18">
    <source>
        <dbReference type="EMBL" id="MCP9199586.1"/>
    </source>
</evidence>
<evidence type="ECO:0000313" key="19">
    <source>
        <dbReference type="Proteomes" id="UP001155280"/>
    </source>
</evidence>
<dbReference type="PANTHER" id="PTHR33619:SF3">
    <property type="entry name" value="POLYSACCHARIDE EXPORT PROTEIN GFCE-RELATED"/>
    <property type="match status" value="1"/>
</dbReference>
<keyword evidence="14" id="KW-0449">Lipoprotein</keyword>
<dbReference type="InterPro" id="IPR054765">
    <property type="entry name" value="SLBB_dom"/>
</dbReference>
<proteinExistence type="inferred from homology"/>
<keyword evidence="6 15" id="KW-0812">Transmembrane</keyword>
<keyword evidence="3" id="KW-0813">Transport</keyword>
<comment type="similarity">
    <text evidence="2">Belongs to the BexD/CtrA/VexA family.</text>
</comment>
<evidence type="ECO:0000256" key="12">
    <source>
        <dbReference type="ARBA" id="ARBA00023139"/>
    </source>
</evidence>
<evidence type="ECO:0000256" key="15">
    <source>
        <dbReference type="SAM" id="Phobius"/>
    </source>
</evidence>
<evidence type="ECO:0000256" key="2">
    <source>
        <dbReference type="ARBA" id="ARBA00009450"/>
    </source>
</evidence>
<dbReference type="Pfam" id="PF22461">
    <property type="entry name" value="SLBB_2"/>
    <property type="match status" value="1"/>
</dbReference>
<keyword evidence="8" id="KW-0625">Polysaccharide transport</keyword>
<keyword evidence="4" id="KW-1134">Transmembrane beta strand</keyword>
<dbReference type="GO" id="GO:0015159">
    <property type="term" value="F:polysaccharide transmembrane transporter activity"/>
    <property type="evidence" value="ECO:0007669"/>
    <property type="project" value="InterPro"/>
</dbReference>
<keyword evidence="5" id="KW-0762">Sugar transport</keyword>
<accession>A0A9X2I234</accession>
<keyword evidence="9" id="KW-0406">Ion transport</keyword>
<organism evidence="18 19">
    <name type="scientific">Christiangramia oceanisediminis</name>
    <dbReference type="NCBI Taxonomy" id="2920386"/>
    <lineage>
        <taxon>Bacteria</taxon>
        <taxon>Pseudomonadati</taxon>
        <taxon>Bacteroidota</taxon>
        <taxon>Flavobacteriia</taxon>
        <taxon>Flavobacteriales</taxon>
        <taxon>Flavobacteriaceae</taxon>
        <taxon>Christiangramia</taxon>
    </lineage>
</organism>
<gene>
    <name evidence="18" type="ORF">MKO06_06690</name>
</gene>
<evidence type="ECO:0000256" key="8">
    <source>
        <dbReference type="ARBA" id="ARBA00023047"/>
    </source>
</evidence>
<feature type="domain" description="Polysaccharide export protein N-terminal" evidence="16">
    <location>
        <begin position="42"/>
        <end position="136"/>
    </location>
</feature>
<dbReference type="GO" id="GO:0009279">
    <property type="term" value="C:cell outer membrane"/>
    <property type="evidence" value="ECO:0007669"/>
    <property type="project" value="UniProtKB-SubCell"/>
</dbReference>
<evidence type="ECO:0000256" key="14">
    <source>
        <dbReference type="ARBA" id="ARBA00023288"/>
    </source>
</evidence>
<evidence type="ECO:0000256" key="13">
    <source>
        <dbReference type="ARBA" id="ARBA00023237"/>
    </source>
</evidence>
<keyword evidence="13" id="KW-0998">Cell outer membrane</keyword>
<dbReference type="EMBL" id="JANCNS010000001">
    <property type="protein sequence ID" value="MCP9199586.1"/>
    <property type="molecule type" value="Genomic_DNA"/>
</dbReference>
<dbReference type="Pfam" id="PF02563">
    <property type="entry name" value="Poly_export"/>
    <property type="match status" value="1"/>
</dbReference>
<keyword evidence="10" id="KW-0626">Porin</keyword>